<keyword evidence="3" id="KW-1185">Reference proteome</keyword>
<dbReference type="STRING" id="645274.SAMN04487901_104122"/>
<evidence type="ECO:0000256" key="1">
    <source>
        <dbReference type="SAM" id="MobiDB-lite"/>
    </source>
</evidence>
<sequence>MEDTAMKKRAYKKPSMRVVELQHRTCLLQASGTPPNEIPDYDDWLGAREFVLDDDEPSGRKANGIWDGEEDRDE</sequence>
<dbReference type="AlphaFoldDB" id="A0A1G7UGI5"/>
<evidence type="ECO:0000313" key="2">
    <source>
        <dbReference type="EMBL" id="SDG46623.1"/>
    </source>
</evidence>
<feature type="region of interest" description="Disordered" evidence="1">
    <location>
        <begin position="52"/>
        <end position="74"/>
    </location>
</feature>
<evidence type="ECO:0000313" key="3">
    <source>
        <dbReference type="Proteomes" id="UP000198779"/>
    </source>
</evidence>
<gene>
    <name evidence="2" type="ORF">SAMN04487901_104122</name>
</gene>
<proteinExistence type="predicted"/>
<protein>
    <submittedName>
        <fullName evidence="2">Uncharacterized protein</fullName>
    </submittedName>
</protein>
<reference evidence="3" key="1">
    <citation type="submission" date="2016-10" db="EMBL/GenBank/DDBJ databases">
        <authorList>
            <person name="Varghese N."/>
            <person name="Submissions S."/>
        </authorList>
    </citation>
    <scope>NUCLEOTIDE SEQUENCE [LARGE SCALE GENOMIC DNA]</scope>
    <source>
        <strain evidence="3">BP1-148</strain>
    </source>
</reference>
<name>A0A1G7UGI5_9BACT</name>
<dbReference type="EMBL" id="FNCQ01000004">
    <property type="protein sequence ID" value="SDG46623.1"/>
    <property type="molecule type" value="Genomic_DNA"/>
</dbReference>
<dbReference type="Proteomes" id="UP000198779">
    <property type="component" value="Unassembled WGS sequence"/>
</dbReference>
<organism evidence="2 3">
    <name type="scientific">Prevotella communis</name>
    <dbReference type="NCBI Taxonomy" id="2913614"/>
    <lineage>
        <taxon>Bacteria</taxon>
        <taxon>Pseudomonadati</taxon>
        <taxon>Bacteroidota</taxon>
        <taxon>Bacteroidia</taxon>
        <taxon>Bacteroidales</taxon>
        <taxon>Prevotellaceae</taxon>
        <taxon>Prevotella</taxon>
    </lineage>
</organism>
<accession>A0A1G7UGI5</accession>